<feature type="compositionally biased region" description="Low complexity" evidence="1">
    <location>
        <begin position="34"/>
        <end position="49"/>
    </location>
</feature>
<comment type="caution">
    <text evidence="2">The sequence shown here is derived from an EMBL/GenBank/DDBJ whole genome shotgun (WGS) entry which is preliminary data.</text>
</comment>
<reference evidence="2 3" key="1">
    <citation type="submission" date="2021-06" db="EMBL/GenBank/DDBJ databases">
        <authorList>
            <person name="Kallberg Y."/>
            <person name="Tangrot J."/>
            <person name="Rosling A."/>
        </authorList>
    </citation>
    <scope>NUCLEOTIDE SEQUENCE [LARGE SCALE GENOMIC DNA]</scope>
    <source>
        <strain evidence="2 3">120-4 pot B 10/14</strain>
    </source>
</reference>
<gene>
    <name evidence="2" type="ORF">GMARGA_LOCUS1676</name>
</gene>
<evidence type="ECO:0000313" key="2">
    <source>
        <dbReference type="EMBL" id="CAG8490093.1"/>
    </source>
</evidence>
<sequence length="85" mass="9701">MVESTPDPIEVPNQYKTPIVNSDKLTKRRKSRSKTSVSSSNISSTDINKSLTKKIIGSDLYALIEQDRKEMEETERETERILNSN</sequence>
<dbReference type="Proteomes" id="UP000789901">
    <property type="component" value="Unassembled WGS sequence"/>
</dbReference>
<protein>
    <submittedName>
        <fullName evidence="2">39052_t:CDS:1</fullName>
    </submittedName>
</protein>
<name>A0ABM8W015_GIGMA</name>
<feature type="region of interest" description="Disordered" evidence="1">
    <location>
        <begin position="1"/>
        <end position="49"/>
    </location>
</feature>
<organism evidence="2 3">
    <name type="scientific">Gigaspora margarita</name>
    <dbReference type="NCBI Taxonomy" id="4874"/>
    <lineage>
        <taxon>Eukaryota</taxon>
        <taxon>Fungi</taxon>
        <taxon>Fungi incertae sedis</taxon>
        <taxon>Mucoromycota</taxon>
        <taxon>Glomeromycotina</taxon>
        <taxon>Glomeromycetes</taxon>
        <taxon>Diversisporales</taxon>
        <taxon>Gigasporaceae</taxon>
        <taxon>Gigaspora</taxon>
    </lineage>
</organism>
<proteinExistence type="predicted"/>
<dbReference type="EMBL" id="CAJVQB010000450">
    <property type="protein sequence ID" value="CAG8490093.1"/>
    <property type="molecule type" value="Genomic_DNA"/>
</dbReference>
<evidence type="ECO:0000256" key="1">
    <source>
        <dbReference type="SAM" id="MobiDB-lite"/>
    </source>
</evidence>
<keyword evidence="3" id="KW-1185">Reference proteome</keyword>
<accession>A0ABM8W015</accession>
<evidence type="ECO:0000313" key="3">
    <source>
        <dbReference type="Proteomes" id="UP000789901"/>
    </source>
</evidence>